<evidence type="ECO:0000256" key="6">
    <source>
        <dbReference type="ARBA" id="ARBA00022840"/>
    </source>
</evidence>
<evidence type="ECO:0000259" key="12">
    <source>
        <dbReference type="Pfam" id="PF00294"/>
    </source>
</evidence>
<dbReference type="Proteomes" id="UP000186058">
    <property type="component" value="Unassembled WGS sequence"/>
</dbReference>
<keyword evidence="2 10" id="KW-0808">Transferase</keyword>
<evidence type="ECO:0000313" key="13">
    <source>
        <dbReference type="EMBL" id="OKP85154.1"/>
    </source>
</evidence>
<feature type="binding site" evidence="10">
    <location>
        <position position="274"/>
    </location>
    <ligand>
        <name>K(+)</name>
        <dbReference type="ChEBI" id="CHEBI:29103"/>
    </ligand>
</feature>
<feature type="binding site" evidence="10">
    <location>
        <position position="276"/>
    </location>
    <ligand>
        <name>K(+)</name>
        <dbReference type="ChEBI" id="CHEBI:29103"/>
    </ligand>
</feature>
<keyword evidence="3 10" id="KW-0479">Metal-binding</keyword>
<feature type="binding site" evidence="10">
    <location>
        <position position="173"/>
    </location>
    <ligand>
        <name>ATP</name>
        <dbReference type="ChEBI" id="CHEBI:30616"/>
    </ligand>
</feature>
<dbReference type="InterPro" id="IPR002173">
    <property type="entry name" value="Carboh/pur_kinase_PfkB_CS"/>
</dbReference>
<evidence type="ECO:0000256" key="5">
    <source>
        <dbReference type="ARBA" id="ARBA00022777"/>
    </source>
</evidence>
<dbReference type="PRINTS" id="PR00990">
    <property type="entry name" value="RIBOKINASE"/>
</dbReference>
<feature type="binding site" evidence="10">
    <location>
        <begin position="240"/>
        <end position="241"/>
    </location>
    <ligand>
        <name>ATP</name>
        <dbReference type="ChEBI" id="CHEBI:30616"/>
    </ligand>
</feature>
<keyword evidence="5 10" id="KW-0418">Kinase</keyword>
<comment type="caution">
    <text evidence="10">Lacks conserved residue(s) required for the propagation of feature annotation.</text>
</comment>
<evidence type="ECO:0000313" key="14">
    <source>
        <dbReference type="Proteomes" id="UP000186058"/>
    </source>
</evidence>
<comment type="similarity">
    <text evidence="10">Belongs to the carbohydrate kinase PfkB family. Deoxyribokinase subfamily.</text>
</comment>
<gene>
    <name evidence="10" type="primary">deoK</name>
    <name evidence="13" type="ORF">A3844_17975</name>
</gene>
<comment type="function">
    <text evidence="10">Catalyzes the ATP-dependent phosphorylation of 2-deoxy-D-ribose to 2-deoxy-D-ribose 5-phosphate (dRib-5P), allowing the use of deoxyribose as the sole carbon source.</text>
</comment>
<dbReference type="InterPro" id="IPR011611">
    <property type="entry name" value="PfkB_dom"/>
</dbReference>
<feature type="binding site" evidence="10">
    <location>
        <position position="129"/>
    </location>
    <ligand>
        <name>substrate</name>
    </ligand>
</feature>
<evidence type="ECO:0000256" key="2">
    <source>
        <dbReference type="ARBA" id="ARBA00022679"/>
    </source>
</evidence>
<keyword evidence="4 10" id="KW-0547">Nucleotide-binding</keyword>
<comment type="similarity">
    <text evidence="11">Belongs to the carbohydrate kinase PfkB family. LacC subfamily.</text>
</comment>
<feature type="binding site" evidence="10">
    <location>
        <position position="237"/>
    </location>
    <ligand>
        <name>K(+)</name>
        <dbReference type="ChEBI" id="CHEBI:29103"/>
    </ligand>
</feature>
<keyword evidence="11" id="KW-0423">Lactose metabolism</keyword>
<feature type="binding site" evidence="10">
    <location>
        <position position="241"/>
    </location>
    <ligand>
        <name>substrate</name>
    </ligand>
</feature>
<keyword evidence="7 10" id="KW-0460">Magnesium</keyword>
<dbReference type="Gene3D" id="3.40.1190.20">
    <property type="match status" value="1"/>
</dbReference>
<comment type="catalytic activity">
    <reaction evidence="11">
        <text>D-tagatofuranose 6-phosphate + ATP = D-tagatofuranose 1,6-bisphosphate + ADP + H(+)</text>
        <dbReference type="Rhea" id="RHEA:12420"/>
        <dbReference type="ChEBI" id="CHEBI:15378"/>
        <dbReference type="ChEBI" id="CHEBI:30616"/>
        <dbReference type="ChEBI" id="CHEBI:58694"/>
        <dbReference type="ChEBI" id="CHEBI:58695"/>
        <dbReference type="ChEBI" id="CHEBI:456216"/>
        <dbReference type="EC" id="2.7.1.144"/>
    </reaction>
</comment>
<proteinExistence type="inferred from homology"/>
<accession>A0ABX3ELS3</accession>
<reference evidence="13 14" key="1">
    <citation type="submission" date="2016-03" db="EMBL/GenBank/DDBJ databases">
        <authorList>
            <person name="Sant'Anna F.H."/>
            <person name="Ambrosini A."/>
            <person name="Souza R."/>
            <person name="Bach E."/>
            <person name="Fernandes G."/>
            <person name="Balsanelli E."/>
            <person name="Baura V.A."/>
            <person name="Souza E.M."/>
            <person name="Passaglia L."/>
        </authorList>
    </citation>
    <scope>NUCLEOTIDE SEQUENCE [LARGE SCALE GENOMIC DNA]</scope>
    <source>
        <strain evidence="13 14">P26E</strain>
    </source>
</reference>
<protein>
    <recommendedName>
        <fullName evidence="10">Deoxyribokinase</fullName>
        <shortName evidence="10">dRK</shortName>
        <ecNumber evidence="10">2.7.1.229</ecNumber>
    </recommendedName>
    <alternativeName>
        <fullName evidence="10">ATP:2-deoxy-D-ribose 5-phosphotransferase</fullName>
    </alternativeName>
</protein>
<feature type="binding site" evidence="10">
    <location>
        <position position="280"/>
    </location>
    <ligand>
        <name>K(+)</name>
        <dbReference type="ChEBI" id="CHEBI:29103"/>
    </ligand>
</feature>
<dbReference type="PANTHER" id="PTHR10584">
    <property type="entry name" value="SUGAR KINASE"/>
    <property type="match status" value="1"/>
</dbReference>
<organism evidence="13 14">
    <name type="scientific">Paenibacillus helianthi</name>
    <dbReference type="NCBI Taxonomy" id="1349432"/>
    <lineage>
        <taxon>Bacteria</taxon>
        <taxon>Bacillati</taxon>
        <taxon>Bacillota</taxon>
        <taxon>Bacilli</taxon>
        <taxon>Bacillales</taxon>
        <taxon>Paenibacillaceae</taxon>
        <taxon>Paenibacillus</taxon>
    </lineage>
</organism>
<evidence type="ECO:0000256" key="10">
    <source>
        <dbReference type="HAMAP-Rule" id="MF_01987"/>
    </source>
</evidence>
<feature type="domain" description="Carbohydrate kinase PfkB" evidence="12">
    <location>
        <begin position="10"/>
        <end position="283"/>
    </location>
</feature>
<dbReference type="Pfam" id="PF00294">
    <property type="entry name" value="PfkB"/>
    <property type="match status" value="1"/>
</dbReference>
<keyword evidence="14" id="KW-1185">Reference proteome</keyword>
<feature type="binding site" evidence="10">
    <location>
        <position position="265"/>
    </location>
    <ligand>
        <name>ATP</name>
        <dbReference type="ChEBI" id="CHEBI:30616"/>
    </ligand>
</feature>
<feature type="binding site" evidence="10">
    <location>
        <position position="235"/>
    </location>
    <ligand>
        <name>K(+)</name>
        <dbReference type="ChEBI" id="CHEBI:29103"/>
    </ligand>
</feature>
<comment type="catalytic activity">
    <reaction evidence="10">
        <text>2-deoxy-D-ribose + ATP = 2-deoxy-D-ribose 5-phosphate + ADP + H(+)</text>
        <dbReference type="Rhea" id="RHEA:30871"/>
        <dbReference type="ChEBI" id="CHEBI:15378"/>
        <dbReference type="ChEBI" id="CHEBI:30616"/>
        <dbReference type="ChEBI" id="CHEBI:62877"/>
        <dbReference type="ChEBI" id="CHEBI:90761"/>
        <dbReference type="ChEBI" id="CHEBI:456216"/>
        <dbReference type="EC" id="2.7.1.229"/>
    </reaction>
</comment>
<comment type="subunit">
    <text evidence="10">Homodimer.</text>
</comment>
<feature type="binding site" evidence="10">
    <location>
        <position position="271"/>
    </location>
    <ligand>
        <name>K(+)</name>
        <dbReference type="ChEBI" id="CHEBI:29103"/>
    </ligand>
</feature>
<evidence type="ECO:0000256" key="7">
    <source>
        <dbReference type="ARBA" id="ARBA00022842"/>
    </source>
</evidence>
<name>A0ABX3ELS3_9BACL</name>
<dbReference type="InterPro" id="IPR017583">
    <property type="entry name" value="Tagatose/fructose_Pkinase"/>
</dbReference>
<evidence type="ECO:0000256" key="8">
    <source>
        <dbReference type="ARBA" id="ARBA00022958"/>
    </source>
</evidence>
<evidence type="ECO:0000256" key="3">
    <source>
        <dbReference type="ARBA" id="ARBA00022723"/>
    </source>
</evidence>
<keyword evidence="10" id="KW-0963">Cytoplasm</keyword>
<evidence type="ECO:0000256" key="9">
    <source>
        <dbReference type="ARBA" id="ARBA00023277"/>
    </source>
</evidence>
<dbReference type="EC" id="2.7.1.229" evidence="10"/>
<comment type="pathway">
    <text evidence="11">Carbohydrate metabolism; D-tagatose 6-phosphate degradation; D-glyceraldehyde 3-phosphate and glycerone phosphate from D-tagatose 6-phosphate: step 1/2.</text>
</comment>
<dbReference type="NCBIfam" id="TIGR02152">
    <property type="entry name" value="D_ribokin_bact"/>
    <property type="match status" value="1"/>
</dbReference>
<evidence type="ECO:0000256" key="4">
    <source>
        <dbReference type="ARBA" id="ARBA00022741"/>
    </source>
</evidence>
<evidence type="ECO:0000256" key="11">
    <source>
        <dbReference type="PIRNR" id="PIRNR000535"/>
    </source>
</evidence>
<dbReference type="PROSITE" id="PS00584">
    <property type="entry name" value="PFKB_KINASES_2"/>
    <property type="match status" value="1"/>
</dbReference>
<evidence type="ECO:0000256" key="1">
    <source>
        <dbReference type="ARBA" id="ARBA00005380"/>
    </source>
</evidence>
<feature type="binding site" evidence="10">
    <location>
        <begin position="209"/>
        <end position="214"/>
    </location>
    <ligand>
        <name>ATP</name>
        <dbReference type="ChEBI" id="CHEBI:30616"/>
    </ligand>
</feature>
<dbReference type="InterPro" id="IPR029056">
    <property type="entry name" value="Ribokinase-like"/>
</dbReference>
<dbReference type="InterPro" id="IPR011877">
    <property type="entry name" value="Ribokinase"/>
</dbReference>
<dbReference type="CDD" id="cd01174">
    <property type="entry name" value="ribokinase"/>
    <property type="match status" value="1"/>
</dbReference>
<dbReference type="PIRSF" id="PIRSF000535">
    <property type="entry name" value="1PFK/6PFK/LacC"/>
    <property type="match status" value="1"/>
</dbReference>
<comment type="caution">
    <text evidence="13">The sequence shown here is derived from an EMBL/GenBank/DDBJ whole genome shotgun (WGS) entry which is preliminary data.</text>
</comment>
<dbReference type="PANTHER" id="PTHR10584:SF166">
    <property type="entry name" value="RIBOKINASE"/>
    <property type="match status" value="1"/>
</dbReference>
<feature type="site" description="Important for substrate specificity" evidence="10">
    <location>
        <position position="1"/>
    </location>
</feature>
<feature type="active site" description="Proton acceptor" evidence="10">
    <location>
        <position position="241"/>
    </location>
</feature>
<sequence length="297" mass="30724">MDMVVRTSRAPEAGETLFGQDFTLSPGGKGANQAAAAARLGAEVTMIGRVGKDAFGSELLEVMRQEHIHTEHIGQSETLSTGVASIVVDGEGENRIIVVPGANTEMGPADIAALAPIISQAEMVVLQLETDLSMCAHAAAIADRHGIPVILNPAPARALDDAFLQHVTYLTPNETEAGILAGMAVNSIDDAEQAARILLQKGVSNVIVTLGPKGALIVNHAGSLHIPGFPVQAVDTVAAGDSFNGALAWQLTKGKTLDEAVRFANAVGALAVGKKGAIPSLPQLPEVEQFLQDAADQ</sequence>
<keyword evidence="8 10" id="KW-0630">Potassium</keyword>
<comment type="subcellular location">
    <subcellularLocation>
        <location evidence="10">Cytoplasm</location>
    </subcellularLocation>
</comment>
<dbReference type="EMBL" id="LVWI01000048">
    <property type="protein sequence ID" value="OKP85154.1"/>
    <property type="molecule type" value="Genomic_DNA"/>
</dbReference>
<comment type="similarity">
    <text evidence="1">Belongs to the carbohydrate kinase pfkB family.</text>
</comment>
<feature type="binding site" evidence="10">
    <location>
        <begin position="28"/>
        <end position="32"/>
    </location>
    <ligand>
        <name>substrate</name>
    </ligand>
</feature>
<dbReference type="HAMAP" id="MF_01987">
    <property type="entry name" value="Ribokinase"/>
    <property type="match status" value="1"/>
</dbReference>
<dbReference type="InterPro" id="IPR002139">
    <property type="entry name" value="Ribo/fructo_kinase"/>
</dbReference>
<comment type="cofactor">
    <cofactor evidence="10">
        <name>Mg(2+)</name>
        <dbReference type="ChEBI" id="CHEBI:18420"/>
    </cofactor>
</comment>
<keyword evidence="6 10" id="KW-0067">ATP-binding</keyword>
<dbReference type="SUPFAM" id="SSF53613">
    <property type="entry name" value="Ribokinase-like"/>
    <property type="match status" value="1"/>
</dbReference>
<keyword evidence="9 10" id="KW-0119">Carbohydrate metabolism</keyword>